<comment type="caution">
    <text evidence="2">The sequence shown here is derived from an EMBL/GenBank/DDBJ whole genome shotgun (WGS) entry which is preliminary data.</text>
</comment>
<dbReference type="Proteomes" id="UP000251800">
    <property type="component" value="Unassembled WGS sequence"/>
</dbReference>
<dbReference type="RefSeq" id="WP_109720580.1">
    <property type="nucleotide sequence ID" value="NZ_QEQK01000009.1"/>
</dbReference>
<dbReference type="EMBL" id="QEQK01000009">
    <property type="protein sequence ID" value="PWN55656.1"/>
    <property type="molecule type" value="Genomic_DNA"/>
</dbReference>
<reference evidence="2 3" key="1">
    <citation type="submission" date="2018-05" db="EMBL/GenBank/DDBJ databases">
        <title>Abyssibacter profundi OUC007T gen. nov., sp. nov, a marine bacterium isolated from seawater of the Mariana Trench.</title>
        <authorList>
            <person name="Zhou S."/>
        </authorList>
    </citation>
    <scope>NUCLEOTIDE SEQUENCE [LARGE SCALE GENOMIC DNA]</scope>
    <source>
        <strain evidence="2 3">OUC007</strain>
    </source>
</reference>
<evidence type="ECO:0000256" key="1">
    <source>
        <dbReference type="SAM" id="MobiDB-lite"/>
    </source>
</evidence>
<gene>
    <name evidence="2" type="ORF">DEH80_11155</name>
</gene>
<keyword evidence="3" id="KW-1185">Reference proteome</keyword>
<protein>
    <submittedName>
        <fullName evidence="2">DUF3014 domain-containing protein</fullName>
    </submittedName>
</protein>
<name>A0A363UJQ9_9GAMM</name>
<evidence type="ECO:0000313" key="3">
    <source>
        <dbReference type="Proteomes" id="UP000251800"/>
    </source>
</evidence>
<dbReference type="Pfam" id="PF11219">
    <property type="entry name" value="DUF3014"/>
    <property type="match status" value="1"/>
</dbReference>
<feature type="region of interest" description="Disordered" evidence="1">
    <location>
        <begin position="38"/>
        <end position="89"/>
    </location>
</feature>
<feature type="compositionally biased region" description="Low complexity" evidence="1">
    <location>
        <begin position="64"/>
        <end position="75"/>
    </location>
</feature>
<dbReference type="OrthoDB" id="5502479at2"/>
<organism evidence="2 3">
    <name type="scientific">Abyssibacter profundi</name>
    <dbReference type="NCBI Taxonomy" id="2182787"/>
    <lineage>
        <taxon>Bacteria</taxon>
        <taxon>Pseudomonadati</taxon>
        <taxon>Pseudomonadota</taxon>
        <taxon>Gammaproteobacteria</taxon>
        <taxon>Chromatiales</taxon>
        <taxon>Oceanococcaceae</taxon>
        <taxon>Abyssibacter</taxon>
    </lineage>
</organism>
<evidence type="ECO:0000313" key="2">
    <source>
        <dbReference type="EMBL" id="PWN55656.1"/>
    </source>
</evidence>
<dbReference type="InterPro" id="IPR021382">
    <property type="entry name" value="DUF3014"/>
</dbReference>
<dbReference type="AlphaFoldDB" id="A0A363UJQ9"/>
<accession>A0A363UJQ9</accession>
<sequence length="280" mass="30466">MKRGAWIAIGVAALVLVVVAALSLFGAKLSKSEPVAEAPVAEAEAPKPAKPQYPISQPEPEPAPAAADAEPTETPTPEEPDPLPSLAESDEPLRSDLAQTAAPTAIERFLVPDALIRKTVVAVDNLDSDPVSRRFRPVASVEGSVPVVRSGDSIRLDTANYERYEPWVDAFTAASPEQLVAVYTRYYPLFQDAYEDLGYPDGYFNDRLVQIIDHLLATPEVQGPIALKQPKVFFEFADPKLERLSWGQKALIRMGPEQARAVKTQLRAIRDTLLAQSGGQ</sequence>
<proteinExistence type="predicted"/>